<evidence type="ECO:0000256" key="1">
    <source>
        <dbReference type="SAM" id="Phobius"/>
    </source>
</evidence>
<gene>
    <name evidence="2" type="ORF">D8779_07990</name>
</gene>
<dbReference type="Proteomes" id="UP000307541">
    <property type="component" value="Unassembled WGS sequence"/>
</dbReference>
<keyword evidence="3" id="KW-1185">Reference proteome</keyword>
<evidence type="ECO:0008006" key="4">
    <source>
        <dbReference type="Google" id="ProtNLM"/>
    </source>
</evidence>
<feature type="transmembrane region" description="Helical" evidence="1">
    <location>
        <begin position="331"/>
        <end position="353"/>
    </location>
</feature>
<feature type="transmembrane region" description="Helical" evidence="1">
    <location>
        <begin position="282"/>
        <end position="299"/>
    </location>
</feature>
<reference evidence="2 3" key="1">
    <citation type="submission" date="2018-10" db="EMBL/GenBank/DDBJ databases">
        <title>Pseudomonas leptonychotis sp. nov., isolated from Weddell seals in Antarctica.</title>
        <authorList>
            <person name="Novakova D."/>
            <person name="Svec P."/>
            <person name="Kralova S."/>
            <person name="Kristofova L."/>
            <person name="Zeman M."/>
            <person name="Pantucek R."/>
            <person name="Maslanova I."/>
            <person name="Sedlacek I."/>
        </authorList>
    </citation>
    <scope>NUCLEOTIDE SEQUENCE [LARGE SCALE GENOMIC DNA]</scope>
    <source>
        <strain evidence="2 3">CCM 8849</strain>
    </source>
</reference>
<feature type="transmembrane region" description="Helical" evidence="1">
    <location>
        <begin position="365"/>
        <end position="385"/>
    </location>
</feature>
<dbReference type="EMBL" id="RFLV01000001">
    <property type="protein sequence ID" value="TIH10603.1"/>
    <property type="molecule type" value="Genomic_DNA"/>
</dbReference>
<sequence length="625" mass="69248">MKRSLAVLSSALVLLGFTALLLISLGWYSLIAGGVPAWDFAADMLLGNRIRDEGVLLVGHYSRYEFNHPGPFWFYYNHLFELGLERSGLSRTHIWLFGQTTMATLLVGFTGAGLSLYLFGTLRFWPAALAIFILCAYLGSDLLSLWMPHRLIAPYLAFLVCCLLLMQGRVVLLPLAALLTGVLIHGYATMPLFTLLPLTLALLLGWRTQHKAGIDWAMIAPWALVALLIAGIFVLPIAYDALYVSPSNLSKLLYAQHGFSFLAKPSWAEMLTFIDSLLPSQGLWWALALAIISLLALRPRLATVRPALQACALLLGLALLLVVYYKSTPAPLYDFVALFATGIAPLLLASVLALTLNEALRRASYAYSVQTLVVLAGFILVYLLAPFKQSPERVEPTVSEFAEFADFIRGDLPREQIAAIDYANHDLWPFMAGLLVELDRQGIKACTTWRHMGFLYTDAMICSVQTLPQYRVVVAEQCAEQCVFSTLNHGLRPIQLQALSLAKDYDHNSPQLLFQSWYPAESQHRWSTGYSSSITFELDQQAPRPHELLISVSSFGIQRVEIFLNEQPVYTGELSGAQTTLNIPLNSGITHAGNNSLRFVLPDAQQPQTADPRVLALAFKSLQLN</sequence>
<feature type="transmembrane region" description="Helical" evidence="1">
    <location>
        <begin position="124"/>
        <end position="143"/>
    </location>
</feature>
<feature type="transmembrane region" description="Helical" evidence="1">
    <location>
        <begin position="155"/>
        <end position="178"/>
    </location>
</feature>
<evidence type="ECO:0000313" key="3">
    <source>
        <dbReference type="Proteomes" id="UP000307541"/>
    </source>
</evidence>
<dbReference type="RefSeq" id="WP_136663881.1">
    <property type="nucleotide sequence ID" value="NZ_RFLV01000001.1"/>
</dbReference>
<keyword evidence="1" id="KW-0812">Transmembrane</keyword>
<name>A0A4T2A0U0_9PSED</name>
<feature type="transmembrane region" description="Helical" evidence="1">
    <location>
        <begin position="6"/>
        <end position="28"/>
    </location>
</feature>
<proteinExistence type="predicted"/>
<keyword evidence="1" id="KW-0472">Membrane</keyword>
<feature type="transmembrane region" description="Helical" evidence="1">
    <location>
        <begin position="184"/>
        <end position="204"/>
    </location>
</feature>
<keyword evidence="1" id="KW-1133">Transmembrane helix</keyword>
<protein>
    <recommendedName>
        <fullName evidence="4">Glycosyltransferase RgtA/B/C/D-like domain-containing protein</fullName>
    </recommendedName>
</protein>
<comment type="caution">
    <text evidence="2">The sequence shown here is derived from an EMBL/GenBank/DDBJ whole genome shotgun (WGS) entry which is preliminary data.</text>
</comment>
<dbReference type="OrthoDB" id="1814621at2"/>
<feature type="transmembrane region" description="Helical" evidence="1">
    <location>
        <begin position="306"/>
        <end position="325"/>
    </location>
</feature>
<accession>A0A4T2A0U0</accession>
<evidence type="ECO:0000313" key="2">
    <source>
        <dbReference type="EMBL" id="TIH10603.1"/>
    </source>
</evidence>
<feature type="transmembrane region" description="Helical" evidence="1">
    <location>
        <begin position="216"/>
        <end position="239"/>
    </location>
</feature>
<dbReference type="AlphaFoldDB" id="A0A4T2A0U0"/>
<organism evidence="2 3">
    <name type="scientific">Pseudomonas leptonychotis</name>
    <dbReference type="NCBI Taxonomy" id="2448482"/>
    <lineage>
        <taxon>Bacteria</taxon>
        <taxon>Pseudomonadati</taxon>
        <taxon>Pseudomonadota</taxon>
        <taxon>Gammaproteobacteria</taxon>
        <taxon>Pseudomonadales</taxon>
        <taxon>Pseudomonadaceae</taxon>
        <taxon>Pseudomonas</taxon>
    </lineage>
</organism>